<name>A0AAE8YN82_9CAUD</name>
<protein>
    <submittedName>
        <fullName evidence="2">Uncharacterized protein</fullName>
    </submittedName>
</protein>
<evidence type="ECO:0000256" key="1">
    <source>
        <dbReference type="SAM" id="Phobius"/>
    </source>
</evidence>
<accession>A0AAE8YN82</accession>
<dbReference type="Proteomes" id="UP000827751">
    <property type="component" value="Segment"/>
</dbReference>
<organism evidence="2 3">
    <name type="scientific">Bacillus phage vB_BanS_Chewbecca</name>
    <dbReference type="NCBI Taxonomy" id="2894786"/>
    <lineage>
        <taxon>Viruses</taxon>
        <taxon>Duplodnaviria</taxon>
        <taxon>Heunggongvirae</taxon>
        <taxon>Uroviricota</taxon>
        <taxon>Caudoviricetes</taxon>
        <taxon>Joanripponvirinae</taxon>
        <taxon>Tsamsavirus</taxon>
        <taxon>Tsamsavirus chewbecca</taxon>
    </lineage>
</organism>
<gene>
    <name evidence="2" type="ORF">CHEWBECCA_95</name>
</gene>
<proteinExistence type="predicted"/>
<feature type="transmembrane region" description="Helical" evidence="1">
    <location>
        <begin position="12"/>
        <end position="34"/>
    </location>
</feature>
<keyword evidence="3" id="KW-1185">Reference proteome</keyword>
<keyword evidence="1" id="KW-0472">Membrane</keyword>
<reference evidence="2 3" key="1">
    <citation type="submission" date="2021-10" db="EMBL/GenBank/DDBJ databases">
        <authorList>
            <person name="Lavering E.D."/>
            <person name="James R."/>
            <person name="Fairhom J.D."/>
            <person name="Ogilvie B.H."/>
            <person name="Thurgood T.L."/>
            <person name="Robison R.A."/>
            <person name="Grose J.H."/>
        </authorList>
    </citation>
    <scope>NUCLEOTIDE SEQUENCE [LARGE SCALE GENOMIC DNA]</scope>
</reference>
<evidence type="ECO:0000313" key="3">
    <source>
        <dbReference type="Proteomes" id="UP000827751"/>
    </source>
</evidence>
<evidence type="ECO:0000313" key="2">
    <source>
        <dbReference type="EMBL" id="UGO46178.1"/>
    </source>
</evidence>
<sequence length="38" mass="4168">MIEFIQVIDWNSFWVGVVSTIILGGVGSFLLWAIGEGL</sequence>
<keyword evidence="1" id="KW-1133">Transmembrane helix</keyword>
<keyword evidence="1" id="KW-0812">Transmembrane</keyword>
<dbReference type="EMBL" id="OK499972">
    <property type="protein sequence ID" value="UGO46178.1"/>
    <property type="molecule type" value="Genomic_DNA"/>
</dbReference>